<name>A0AAP2CPS3_9RHOB</name>
<organism evidence="3 4">
    <name type="scientific">Harenicola maris</name>
    <dbReference type="NCBI Taxonomy" id="2841044"/>
    <lineage>
        <taxon>Bacteria</taxon>
        <taxon>Pseudomonadati</taxon>
        <taxon>Pseudomonadota</taxon>
        <taxon>Alphaproteobacteria</taxon>
        <taxon>Rhodobacterales</taxon>
        <taxon>Paracoccaceae</taxon>
        <taxon>Harenicola</taxon>
    </lineage>
</organism>
<dbReference type="Pfam" id="PF07007">
    <property type="entry name" value="LprI"/>
    <property type="match status" value="1"/>
</dbReference>
<feature type="signal peptide" evidence="1">
    <location>
        <begin position="1"/>
        <end position="18"/>
    </location>
</feature>
<dbReference type="AlphaFoldDB" id="A0AAP2CPS3"/>
<gene>
    <name evidence="3" type="ORF">IV417_08730</name>
</gene>
<evidence type="ECO:0000313" key="3">
    <source>
        <dbReference type="EMBL" id="MBT0957470.1"/>
    </source>
</evidence>
<comment type="caution">
    <text evidence="3">The sequence shown here is derived from an EMBL/GenBank/DDBJ whole genome shotgun (WGS) entry which is preliminary data.</text>
</comment>
<protein>
    <submittedName>
        <fullName evidence="3">DUF1311 domain-containing protein</fullName>
    </submittedName>
</protein>
<accession>A0AAP2CPS3</accession>
<reference evidence="3 4" key="1">
    <citation type="journal article" date="2021" name="Arch. Microbiol.">
        <title>Harenicola maris gen. nov., sp. nov. isolated from the Sea of Japan shallow sediments.</title>
        <authorList>
            <person name="Romanenko L.A."/>
            <person name="Kurilenko V.V."/>
            <person name="Chernysheva N.Y."/>
            <person name="Tekutyeva L.A."/>
            <person name="Velansky P.V."/>
            <person name="Svetashev V.I."/>
            <person name="Isaeva M.P."/>
        </authorList>
    </citation>
    <scope>NUCLEOTIDE SEQUENCE [LARGE SCALE GENOMIC DNA]</scope>
    <source>
        <strain evidence="3 4">KMM 3653</strain>
    </source>
</reference>
<keyword evidence="1" id="KW-0732">Signal</keyword>
<keyword evidence="4" id="KW-1185">Reference proteome</keyword>
<feature type="domain" description="Lysozyme inhibitor LprI-like N-terminal" evidence="2">
    <location>
        <begin position="64"/>
        <end position="157"/>
    </location>
</feature>
<evidence type="ECO:0000259" key="2">
    <source>
        <dbReference type="Pfam" id="PF07007"/>
    </source>
</evidence>
<dbReference type="InterPro" id="IPR009739">
    <property type="entry name" value="LprI-like_N"/>
</dbReference>
<evidence type="ECO:0000313" key="4">
    <source>
        <dbReference type="Proteomes" id="UP001315686"/>
    </source>
</evidence>
<proteinExistence type="predicted"/>
<sequence>MKFKILVLTALFSFPASAQDFQAADHIDIKTCSIGGGSSVASCVEEQVSSCRVQANQRADGYFAERACSDVAFEQADGLLNAFYGRAMQTAEEYERGQGLALGTMHSKYLRDSQRAWIDVRDATCELHVTFPDYNSGRDSVVAECKARVTMRRIEELQFEIGEYLD</sequence>
<dbReference type="EMBL" id="JADQAZ010000002">
    <property type="protein sequence ID" value="MBT0957470.1"/>
    <property type="molecule type" value="Genomic_DNA"/>
</dbReference>
<dbReference type="RefSeq" id="WP_327793703.1">
    <property type="nucleotide sequence ID" value="NZ_JADQAZ010000002.1"/>
</dbReference>
<dbReference type="Gene3D" id="1.20.1270.180">
    <property type="match status" value="1"/>
</dbReference>
<dbReference type="Proteomes" id="UP001315686">
    <property type="component" value="Unassembled WGS sequence"/>
</dbReference>
<feature type="chain" id="PRO_5043020760" evidence="1">
    <location>
        <begin position="19"/>
        <end position="166"/>
    </location>
</feature>
<evidence type="ECO:0000256" key="1">
    <source>
        <dbReference type="SAM" id="SignalP"/>
    </source>
</evidence>